<dbReference type="InterPro" id="IPR052162">
    <property type="entry name" value="Sensor_kinase/Photoreceptor"/>
</dbReference>
<feature type="domain" description="Histidine kinase" evidence="6">
    <location>
        <begin position="549"/>
        <end position="764"/>
    </location>
</feature>
<dbReference type="PROSITE" id="PS50109">
    <property type="entry name" value="HIS_KIN"/>
    <property type="match status" value="1"/>
</dbReference>
<dbReference type="Gene3D" id="3.30.450.20">
    <property type="entry name" value="PAS domain"/>
    <property type="match status" value="4"/>
</dbReference>
<feature type="domain" description="PAC" evidence="8">
    <location>
        <begin position="352"/>
        <end position="404"/>
    </location>
</feature>
<feature type="domain" description="PAS" evidence="7">
    <location>
        <begin position="276"/>
        <end position="348"/>
    </location>
</feature>
<organism evidence="9 10">
    <name type="scientific">Pontibacter ummariensis</name>
    <dbReference type="NCBI Taxonomy" id="1610492"/>
    <lineage>
        <taxon>Bacteria</taxon>
        <taxon>Pseudomonadati</taxon>
        <taxon>Bacteroidota</taxon>
        <taxon>Cytophagia</taxon>
        <taxon>Cytophagales</taxon>
        <taxon>Hymenobacteraceae</taxon>
        <taxon>Pontibacter</taxon>
    </lineage>
</organism>
<dbReference type="SUPFAM" id="SSF47384">
    <property type="entry name" value="Homodimeric domain of signal transducing histidine kinase"/>
    <property type="match status" value="1"/>
</dbReference>
<evidence type="ECO:0000259" key="8">
    <source>
        <dbReference type="PROSITE" id="PS50113"/>
    </source>
</evidence>
<dbReference type="SUPFAM" id="SSF55785">
    <property type="entry name" value="PYP-like sensor domain (PAS domain)"/>
    <property type="match status" value="4"/>
</dbReference>
<dbReference type="AlphaFoldDB" id="A0A239ILQ2"/>
<accession>A0A239ILQ2</accession>
<dbReference type="PRINTS" id="PR00344">
    <property type="entry name" value="BCTRLSENSOR"/>
</dbReference>
<dbReference type="InterPro" id="IPR000014">
    <property type="entry name" value="PAS"/>
</dbReference>
<dbReference type="PANTHER" id="PTHR43304:SF1">
    <property type="entry name" value="PAC DOMAIN-CONTAINING PROTEIN"/>
    <property type="match status" value="1"/>
</dbReference>
<evidence type="ECO:0000256" key="5">
    <source>
        <dbReference type="ARBA" id="ARBA00022777"/>
    </source>
</evidence>
<protein>
    <recommendedName>
        <fullName evidence="2">histidine kinase</fullName>
        <ecNumber evidence="2">2.7.13.3</ecNumber>
    </recommendedName>
</protein>
<feature type="domain" description="PAC" evidence="8">
    <location>
        <begin position="478"/>
        <end position="531"/>
    </location>
</feature>
<dbReference type="PANTHER" id="PTHR43304">
    <property type="entry name" value="PHYTOCHROME-LIKE PROTEIN CPH1"/>
    <property type="match status" value="1"/>
</dbReference>
<evidence type="ECO:0000256" key="4">
    <source>
        <dbReference type="ARBA" id="ARBA00022679"/>
    </source>
</evidence>
<evidence type="ECO:0000256" key="2">
    <source>
        <dbReference type="ARBA" id="ARBA00012438"/>
    </source>
</evidence>
<dbReference type="InterPro" id="IPR005467">
    <property type="entry name" value="His_kinase_dom"/>
</dbReference>
<sequence length="765" mass="88182">MEQPTITQPAVDFGQLFQSLPGLYLVLSPDLCVTAVTDSYLQATHSSRDRVVGQYLFDVFPESPTLKGLGLPDAIRNSLLHVVKHKQPHLIPSLRYDILNKAGKYEEHHWRLNSIPILNSTGELQQILHEVRDITAQTLHEQEAHEAQYSLRILSEAAGGTIWDCDLKQGTITWSESFRELFGAQNGQLEQETQAWTERTHPDDEERVRSLFKKAMAAKEKAFALEFRFRRLDGSYADVLSNGYIVYDAAGDPLRVIGSAVDISKHKARERQLAEANERFQRIALATNDVVWDWNLEDNMIWWNEGYKTLFGYEESEIDPTVASWLNFVHPEDLQQIESSIYAVIHNGGELWEGTYRFRCADGSYKLILDKGFVIHNSKGAATRMVGAMVDITEKQRIEQELAATMNRLQQVLESLPLLTWTATPDGLVDYYNQRWYSFTGANLDKMKDWGWQRFIHPDDLERTTAQWHHCIATGEDFMSENRWRSAQDGTYRWFLARAVPLRDADNRIRMWVGSHTDIEDHKKAEEELMEKNLELERINRDLDSFVYTASHDLKLPIVNMARIFEELVQNAAFSDPDAPKLIELFNRSLQQLHNTIHDLTEVVKVQKTKHRNLEEVNLAELTEDVKVSIQDMLQDTGAQIHTDFSGAPTLHFTRASLKSILFNLLSNAIKYRDFQRVPEVWLRSVQKGRFVELQVQDNGLGIDINKHENKLFQMFKRFHSHVQGSGLGLYIVNRLMANHGGYINIESKLNEGTTFYLYFKQKKA</sequence>
<dbReference type="FunFam" id="3.30.450.20:FF:000099">
    <property type="entry name" value="Sensory box sensor histidine kinase"/>
    <property type="match status" value="1"/>
</dbReference>
<dbReference type="Pfam" id="PF02518">
    <property type="entry name" value="HATPase_c"/>
    <property type="match status" value="1"/>
</dbReference>
<dbReference type="CDD" id="cd00130">
    <property type="entry name" value="PAS"/>
    <property type="match status" value="3"/>
</dbReference>
<dbReference type="PROSITE" id="PS50112">
    <property type="entry name" value="PAS"/>
    <property type="match status" value="3"/>
</dbReference>
<dbReference type="InterPro" id="IPR013656">
    <property type="entry name" value="PAS_4"/>
</dbReference>
<dbReference type="OrthoDB" id="9766459at2"/>
<dbReference type="Gene3D" id="1.10.287.130">
    <property type="match status" value="1"/>
</dbReference>
<evidence type="ECO:0000256" key="3">
    <source>
        <dbReference type="ARBA" id="ARBA00022553"/>
    </source>
</evidence>
<dbReference type="SMART" id="SM00387">
    <property type="entry name" value="HATPase_c"/>
    <property type="match status" value="1"/>
</dbReference>
<dbReference type="Pfam" id="PF08448">
    <property type="entry name" value="PAS_4"/>
    <property type="match status" value="1"/>
</dbReference>
<dbReference type="EC" id="2.7.13.3" evidence="2"/>
<dbReference type="Gene3D" id="3.30.565.10">
    <property type="entry name" value="Histidine kinase-like ATPase, C-terminal domain"/>
    <property type="match status" value="1"/>
</dbReference>
<proteinExistence type="predicted"/>
<dbReference type="SMART" id="SM00091">
    <property type="entry name" value="PAS"/>
    <property type="match status" value="4"/>
</dbReference>
<keyword evidence="10" id="KW-1185">Reference proteome</keyword>
<evidence type="ECO:0000256" key="1">
    <source>
        <dbReference type="ARBA" id="ARBA00000085"/>
    </source>
</evidence>
<dbReference type="InterPro" id="IPR036890">
    <property type="entry name" value="HATPase_C_sf"/>
</dbReference>
<evidence type="ECO:0000259" key="6">
    <source>
        <dbReference type="PROSITE" id="PS50109"/>
    </source>
</evidence>
<reference evidence="10" key="1">
    <citation type="submission" date="2017-06" db="EMBL/GenBank/DDBJ databases">
        <authorList>
            <person name="Varghese N."/>
            <person name="Submissions S."/>
        </authorList>
    </citation>
    <scope>NUCLEOTIDE SEQUENCE [LARGE SCALE GENOMIC DNA]</scope>
    <source>
        <strain evidence="10">NKM1</strain>
    </source>
</reference>
<feature type="domain" description="PAC" evidence="8">
    <location>
        <begin position="223"/>
        <end position="275"/>
    </location>
</feature>
<name>A0A239ILQ2_9BACT</name>
<dbReference type="SMART" id="SM00086">
    <property type="entry name" value="PAC"/>
    <property type="match status" value="4"/>
</dbReference>
<dbReference type="InterPro" id="IPR036097">
    <property type="entry name" value="HisK_dim/P_sf"/>
</dbReference>
<keyword evidence="4" id="KW-0808">Transferase</keyword>
<dbReference type="GO" id="GO:0000155">
    <property type="term" value="F:phosphorelay sensor kinase activity"/>
    <property type="evidence" value="ECO:0007669"/>
    <property type="project" value="InterPro"/>
</dbReference>
<comment type="catalytic activity">
    <reaction evidence="1">
        <text>ATP + protein L-histidine = ADP + protein N-phospho-L-histidine.</text>
        <dbReference type="EC" id="2.7.13.3"/>
    </reaction>
</comment>
<dbReference type="EMBL" id="FZOQ01000017">
    <property type="protein sequence ID" value="SNS93334.1"/>
    <property type="molecule type" value="Genomic_DNA"/>
</dbReference>
<gene>
    <name evidence="9" type="ORF">SAMN06296052_11768</name>
</gene>
<feature type="domain" description="PAS" evidence="7">
    <location>
        <begin position="147"/>
        <end position="219"/>
    </location>
</feature>
<keyword evidence="3" id="KW-0597">Phosphoprotein</keyword>
<dbReference type="CDD" id="cd00075">
    <property type="entry name" value="HATPase"/>
    <property type="match status" value="1"/>
</dbReference>
<feature type="domain" description="PAS" evidence="7">
    <location>
        <begin position="405"/>
        <end position="475"/>
    </location>
</feature>
<keyword evidence="5" id="KW-0418">Kinase</keyword>
<evidence type="ECO:0000313" key="9">
    <source>
        <dbReference type="EMBL" id="SNS93334.1"/>
    </source>
</evidence>
<dbReference type="InterPro" id="IPR000700">
    <property type="entry name" value="PAS-assoc_C"/>
</dbReference>
<dbReference type="NCBIfam" id="TIGR00229">
    <property type="entry name" value="sensory_box"/>
    <property type="match status" value="3"/>
</dbReference>
<dbReference type="Proteomes" id="UP000198432">
    <property type="component" value="Unassembled WGS sequence"/>
</dbReference>
<dbReference type="RefSeq" id="WP_089320514.1">
    <property type="nucleotide sequence ID" value="NZ_FZOQ01000017.1"/>
</dbReference>
<evidence type="ECO:0000259" key="7">
    <source>
        <dbReference type="PROSITE" id="PS50112"/>
    </source>
</evidence>
<dbReference type="InterPro" id="IPR013655">
    <property type="entry name" value="PAS_fold_3"/>
</dbReference>
<dbReference type="InterPro" id="IPR001610">
    <property type="entry name" value="PAC"/>
</dbReference>
<evidence type="ECO:0000313" key="10">
    <source>
        <dbReference type="Proteomes" id="UP000198432"/>
    </source>
</evidence>
<dbReference type="Pfam" id="PF08447">
    <property type="entry name" value="PAS_3"/>
    <property type="match status" value="3"/>
</dbReference>
<dbReference type="PROSITE" id="PS50113">
    <property type="entry name" value="PAC"/>
    <property type="match status" value="3"/>
</dbReference>
<dbReference type="SUPFAM" id="SSF55874">
    <property type="entry name" value="ATPase domain of HSP90 chaperone/DNA topoisomerase II/histidine kinase"/>
    <property type="match status" value="1"/>
</dbReference>
<dbReference type="InterPro" id="IPR035965">
    <property type="entry name" value="PAS-like_dom_sf"/>
</dbReference>
<dbReference type="InterPro" id="IPR003594">
    <property type="entry name" value="HATPase_dom"/>
</dbReference>
<dbReference type="InterPro" id="IPR004358">
    <property type="entry name" value="Sig_transdc_His_kin-like_C"/>
</dbReference>